<dbReference type="PANTHER" id="PTHR43293:SF3">
    <property type="entry name" value="CHOLESTEROL RING-CLEAVING HYDROLASE IPDB SUBUNIT"/>
    <property type="match status" value="1"/>
</dbReference>
<evidence type="ECO:0000313" key="3">
    <source>
        <dbReference type="Proteomes" id="UP000611629"/>
    </source>
</evidence>
<name>A0A974BKR9_SEDHY</name>
<comment type="similarity">
    <text evidence="1">Belongs to the 3-oxoacid CoA-transferase subunit B family.</text>
</comment>
<dbReference type="SMART" id="SM00882">
    <property type="entry name" value="CoA_trans"/>
    <property type="match status" value="1"/>
</dbReference>
<protein>
    <recommendedName>
        <fullName evidence="4">Glutaconate CoA-transferase subunit B</fullName>
    </recommendedName>
</protein>
<reference evidence="2" key="1">
    <citation type="submission" date="2020-07" db="EMBL/GenBank/DDBJ databases">
        <title>Genomic analysis of a strain of Sedimentibacter Hydroxybenzoicus DSM7310.</title>
        <authorList>
            <person name="Ma S."/>
        </authorList>
    </citation>
    <scope>NUCLEOTIDE SEQUENCE</scope>
    <source>
        <strain evidence="2">DSM 7310</strain>
    </source>
</reference>
<evidence type="ECO:0000256" key="1">
    <source>
        <dbReference type="ARBA" id="ARBA00007047"/>
    </source>
</evidence>
<dbReference type="Gene3D" id="3.40.1080.10">
    <property type="entry name" value="Glutaconate Coenzyme A-transferase"/>
    <property type="match status" value="1"/>
</dbReference>
<dbReference type="EMBL" id="JACBNQ010000013">
    <property type="protein sequence ID" value="NYB74818.1"/>
    <property type="molecule type" value="Genomic_DNA"/>
</dbReference>
<organism evidence="2 3">
    <name type="scientific">Sedimentibacter hydroxybenzoicus DSM 7310</name>
    <dbReference type="NCBI Taxonomy" id="1123245"/>
    <lineage>
        <taxon>Bacteria</taxon>
        <taxon>Bacillati</taxon>
        <taxon>Bacillota</taxon>
        <taxon>Tissierellia</taxon>
        <taxon>Sedimentibacter</taxon>
    </lineage>
</organism>
<gene>
    <name evidence="2" type="ORF">HZF24_11785</name>
</gene>
<evidence type="ECO:0000313" key="2">
    <source>
        <dbReference type="EMBL" id="NYB74818.1"/>
    </source>
</evidence>
<comment type="caution">
    <text evidence="2">The sequence shown here is derived from an EMBL/GenBank/DDBJ whole genome shotgun (WGS) entry which is preliminary data.</text>
</comment>
<proteinExistence type="inferred from homology"/>
<accession>A0A974BKR9</accession>
<dbReference type="AlphaFoldDB" id="A0A974BKR9"/>
<dbReference type="RefSeq" id="WP_179238521.1">
    <property type="nucleotide sequence ID" value="NZ_JACBNQ010000013.1"/>
</dbReference>
<dbReference type="InterPro" id="IPR004165">
    <property type="entry name" value="CoA_trans_fam_I"/>
</dbReference>
<evidence type="ECO:0008006" key="4">
    <source>
        <dbReference type="Google" id="ProtNLM"/>
    </source>
</evidence>
<keyword evidence="3" id="KW-1185">Reference proteome</keyword>
<dbReference type="Proteomes" id="UP000611629">
    <property type="component" value="Unassembled WGS sequence"/>
</dbReference>
<sequence length="254" mass="27983">MSNSKFTTNELMAVTASRLLKDGQNIVVGLGLPQVATLLAKSTHAPHLNIIFEIGVVNPESVDTGVGIADPRLWYRSDYFTSFIGSLGHILQRGLVDVGFLGGLQIDKFGNINSTGVHEKDYFRHINGSGGAADIASYSKNIFAIAKHQKRKIVDMVDFITTVGYLNGGATRENSGLPKCKSIRIITNLCVMNFNNQLREMQIESVHPGVTKDQIIENTGFDIKFAGDLKETDLPDDNEIYLLRNVIDPKKLYI</sequence>
<dbReference type="PANTHER" id="PTHR43293">
    <property type="entry name" value="ACETATE COA-TRANSFERASE YDIF"/>
    <property type="match status" value="1"/>
</dbReference>
<dbReference type="GO" id="GO:0008410">
    <property type="term" value="F:CoA-transferase activity"/>
    <property type="evidence" value="ECO:0007669"/>
    <property type="project" value="InterPro"/>
</dbReference>
<dbReference type="InterPro" id="IPR037171">
    <property type="entry name" value="NagB/RpiA_transferase-like"/>
</dbReference>
<dbReference type="SUPFAM" id="SSF100950">
    <property type="entry name" value="NagB/RpiA/CoA transferase-like"/>
    <property type="match status" value="1"/>
</dbReference>
<dbReference type="Pfam" id="PF01144">
    <property type="entry name" value="CoA_trans"/>
    <property type="match status" value="1"/>
</dbReference>